<feature type="transmembrane region" description="Helical" evidence="1">
    <location>
        <begin position="110"/>
        <end position="131"/>
    </location>
</feature>
<evidence type="ECO:0008006" key="4">
    <source>
        <dbReference type="Google" id="ProtNLM"/>
    </source>
</evidence>
<reference evidence="2 3" key="1">
    <citation type="submission" date="2020-03" db="EMBL/GenBank/DDBJ databases">
        <title>Bradyrhizobium diversity isolated from nodules of Muelleranthus trifoliolatus.</title>
        <authorList>
            <person name="Klepa M."/>
            <person name="Helene L."/>
            <person name="Hungria M."/>
        </authorList>
    </citation>
    <scope>NUCLEOTIDE SEQUENCE [LARGE SCALE GENOMIC DNA]</scope>
    <source>
        <strain evidence="2 3">WSM 1744</strain>
    </source>
</reference>
<dbReference type="RefSeq" id="WP_171708534.1">
    <property type="nucleotide sequence ID" value="NZ_JAAVLW010000002.1"/>
</dbReference>
<accession>A0A7Y4H1E9</accession>
<proteinExistence type="predicted"/>
<gene>
    <name evidence="2" type="ORF">HCN50_05025</name>
</gene>
<name>A0A7Y4H1E9_9BRAD</name>
<protein>
    <recommendedName>
        <fullName evidence="4">DUF4383 domain-containing protein</fullName>
    </recommendedName>
</protein>
<evidence type="ECO:0000256" key="1">
    <source>
        <dbReference type="SAM" id="Phobius"/>
    </source>
</evidence>
<comment type="caution">
    <text evidence="2">The sequence shown here is derived from an EMBL/GenBank/DDBJ whole genome shotgun (WGS) entry which is preliminary data.</text>
</comment>
<feature type="transmembrane region" description="Helical" evidence="1">
    <location>
        <begin position="68"/>
        <end position="90"/>
    </location>
</feature>
<dbReference type="AlphaFoldDB" id="A0A7Y4H1E9"/>
<dbReference type="EMBL" id="JAAVLW010000002">
    <property type="protein sequence ID" value="NOJ45623.1"/>
    <property type="molecule type" value="Genomic_DNA"/>
</dbReference>
<feature type="transmembrane region" description="Helical" evidence="1">
    <location>
        <begin position="40"/>
        <end position="61"/>
    </location>
</feature>
<organism evidence="2 3">
    <name type="scientific">Bradyrhizobium archetypum</name>
    <dbReference type="NCBI Taxonomy" id="2721160"/>
    <lineage>
        <taxon>Bacteria</taxon>
        <taxon>Pseudomonadati</taxon>
        <taxon>Pseudomonadota</taxon>
        <taxon>Alphaproteobacteria</taxon>
        <taxon>Hyphomicrobiales</taxon>
        <taxon>Nitrobacteraceae</taxon>
        <taxon>Bradyrhizobium</taxon>
    </lineage>
</organism>
<dbReference type="Proteomes" id="UP000528734">
    <property type="component" value="Unassembled WGS sequence"/>
</dbReference>
<sequence length="140" mass="15240">MDLIRLCGWGYAALLGFVILTGYIPAFIDANDMIFGLFRRTWYADGLHLVSALWAATAAMTSRRASELFFQLFGVFYFADGMLGLLTGSGYLDFGILINGVLNLPLSTRFFANAPHLALGGVAILIGYLLAPRTRTAVHA</sequence>
<keyword evidence="1" id="KW-0812">Transmembrane</keyword>
<feature type="transmembrane region" description="Helical" evidence="1">
    <location>
        <begin position="7"/>
        <end position="28"/>
    </location>
</feature>
<keyword evidence="1" id="KW-0472">Membrane</keyword>
<keyword evidence="1" id="KW-1133">Transmembrane helix</keyword>
<evidence type="ECO:0000313" key="2">
    <source>
        <dbReference type="EMBL" id="NOJ45623.1"/>
    </source>
</evidence>
<keyword evidence="3" id="KW-1185">Reference proteome</keyword>
<evidence type="ECO:0000313" key="3">
    <source>
        <dbReference type="Proteomes" id="UP000528734"/>
    </source>
</evidence>